<feature type="compositionally biased region" description="Low complexity" evidence="11">
    <location>
        <begin position="553"/>
        <end position="565"/>
    </location>
</feature>
<feature type="compositionally biased region" description="Basic and acidic residues" evidence="11">
    <location>
        <begin position="614"/>
        <end position="623"/>
    </location>
</feature>
<feature type="compositionally biased region" description="Low complexity" evidence="11">
    <location>
        <begin position="805"/>
        <end position="841"/>
    </location>
</feature>
<evidence type="ECO:0000256" key="6">
    <source>
        <dbReference type="ARBA" id="ARBA00022777"/>
    </source>
</evidence>
<dbReference type="GO" id="GO:0004674">
    <property type="term" value="F:protein serine/threonine kinase activity"/>
    <property type="evidence" value="ECO:0007669"/>
    <property type="project" value="UniProtKB-KW"/>
</dbReference>
<evidence type="ECO:0000313" key="14">
    <source>
        <dbReference type="Ensembl" id="ENSSLUP00000053326.1"/>
    </source>
</evidence>
<dbReference type="PROSITE" id="PS50011">
    <property type="entry name" value="PROTEIN_KINASE_DOM"/>
    <property type="match status" value="1"/>
</dbReference>
<feature type="region of interest" description="Disordered" evidence="11">
    <location>
        <begin position="880"/>
        <end position="921"/>
    </location>
</feature>
<gene>
    <name evidence="14" type="primary">LOC116044533</name>
</gene>
<feature type="region of interest" description="Disordered" evidence="11">
    <location>
        <begin position="399"/>
        <end position="475"/>
    </location>
</feature>
<dbReference type="FunFam" id="1.10.510.10:FF:000003">
    <property type="entry name" value="TRAF2 and NCK-interacting protein kinase isoform 4"/>
    <property type="match status" value="1"/>
</dbReference>
<evidence type="ECO:0000256" key="8">
    <source>
        <dbReference type="ARBA" id="ARBA00047899"/>
    </source>
</evidence>
<dbReference type="PANTHER" id="PTHR47096">
    <property type="entry name" value="MISSHAPEN LIKE KINASE 1"/>
    <property type="match status" value="1"/>
</dbReference>
<sequence>MANDSPAKSLVDIDLASLRDPAGIFELVEVVGNGTYGQVYKGRHVKTGQLAAIKVMDVTEDEEEEIKLEINMLKKYSHHRNIATYYGAFIKKSPPGHDDQLWLVMEFCGAGSITDLVKNTKGNQLKEDWIAYISREILRGLAHLHAHHVIHRDIKGQNVLLTENAEVKLVDFGVSAQLDRTVGRRNTFIGTPYWMAPEVIACDENPDATYDYRSDLWSCGITAIEMAEGAPPLCDMHPMRALFLIPRNPPPRLKSKKWSKKFFSFIEGCLVKNYTQRPPTEQLLKHPFIRDQPNERQVRIQLKDHIDRTKKKRGEKDETEYEYSGSEEEEEDPPEQEGEPSSIVNVPGESTLRRDFIRLQQENKERSEALRRQQLLQEQQLREQEEYKRQLLAERQKRIEQQKEQRRRLEEQQRREREMRRQQEREQRRREQEDKRRIEEMDRRRKEEEERRRADDEKRRNDREQEFKWRELEEQRKAERLHKRLQQEQAYLCSSTNPNSRLATRPNSLQTIANLHRLPPCPLTADERYRKNIQGSPQIAPPPKQPPLPPRSSEPFSNGSSSEASAMHRPMEPQVPVRTTSRSPVLSRRESPLPSQPGNQGGQRNVGGNVEQRPLWDRVEKLQPRPGSGSSSGSSNSSSQASPGDRFRPRSSSKSEGSPLQRPENVPKKPDEKNLARPTRPADLTALAKELRAVEDVRPPHKVTDYSSSSEDSGTTDEEDDEEVDQEAGEESTSGAEDSRAGLSNGETESAKTMLVEDSESDQAITPSKDGTLVIRQPQPPSHGLAEKNGFAGRIHHLPDLIQQSHHSPSSSTTIPSSSSSSSSSSSFPSSSSYASPAMSPQNPLDKLIAIESQSESNSMSKHKSSSSFTPFIDPRLLQISPSSGTFGPDGRLADPLRSDPSRKGSVVNVNPVNTRPPSDTPEIRKYKKRFNSEILCAALWGVNLLVGTESGLMLLDRSGQGKVYPLINRRRIQQMDVLEGLNVLVTISGKKNKLRVYYLSWLRNKILHNDPEVEKKQGWVNVGDLEGCVHYKVVKYERIKFLVLALKNAVEVYAWAPKPYHKFMAFKSFGDLVHKPLLVDLTVEEGQRLKVIYGSCSGFHAVDVDSGAVYDIYLPTHIQTSIQCHAIIILPNTDGIELLVCYEDEGVYVNTYGRITKDVVLQWGEMPTSVAYIRSNQIMGWGEKAIEIRSVETGHLDGVFMHKRAQRLKFLCERNDKVFFASVRAGGASQVYFMTLGRSSLMSW</sequence>
<evidence type="ECO:0000256" key="7">
    <source>
        <dbReference type="ARBA" id="ARBA00022840"/>
    </source>
</evidence>
<dbReference type="GeneTree" id="ENSGT00940000155063"/>
<dbReference type="PROSITE" id="PS00108">
    <property type="entry name" value="PROTEIN_KINASE_ST"/>
    <property type="match status" value="1"/>
</dbReference>
<feature type="domain" description="CNH" evidence="13">
    <location>
        <begin position="932"/>
        <end position="1219"/>
    </location>
</feature>
<dbReference type="FunFam" id="3.30.200.20:FF:000006">
    <property type="entry name" value="TRAF2 and NCK-interacting protein kinase isoform 4"/>
    <property type="match status" value="1"/>
</dbReference>
<evidence type="ECO:0000259" key="12">
    <source>
        <dbReference type="PROSITE" id="PS50011"/>
    </source>
</evidence>
<dbReference type="GO" id="GO:0005829">
    <property type="term" value="C:cytosol"/>
    <property type="evidence" value="ECO:0007669"/>
    <property type="project" value="TreeGrafter"/>
</dbReference>
<feature type="compositionally biased region" description="Low complexity" evidence="11">
    <location>
        <begin position="907"/>
        <end position="918"/>
    </location>
</feature>
<dbReference type="InterPro" id="IPR051700">
    <property type="entry name" value="STE20_Ser-Thr_kinase"/>
</dbReference>
<feature type="compositionally biased region" description="Acidic residues" evidence="11">
    <location>
        <begin position="714"/>
        <end position="730"/>
    </location>
</feature>
<dbReference type="Pfam" id="PF00069">
    <property type="entry name" value="Pkinase"/>
    <property type="match status" value="1"/>
</dbReference>
<dbReference type="InterPro" id="IPR008271">
    <property type="entry name" value="Ser/Thr_kinase_AS"/>
</dbReference>
<dbReference type="Pfam" id="PF00780">
    <property type="entry name" value="CNH"/>
    <property type="match status" value="1"/>
</dbReference>
<evidence type="ECO:0000256" key="10">
    <source>
        <dbReference type="PROSITE-ProRule" id="PRU10141"/>
    </source>
</evidence>
<dbReference type="Ensembl" id="ENSSLUT00000054890.1">
    <property type="protein sequence ID" value="ENSSLUP00000053326.1"/>
    <property type="gene ID" value="ENSSLUG00000021448.1"/>
</dbReference>
<dbReference type="Gene3D" id="3.30.200.20">
    <property type="entry name" value="Phosphorylase Kinase, domain 1"/>
    <property type="match status" value="1"/>
</dbReference>
<dbReference type="EC" id="2.7.11.1" evidence="2"/>
<evidence type="ECO:0000256" key="1">
    <source>
        <dbReference type="ARBA" id="ARBA00008874"/>
    </source>
</evidence>
<feature type="compositionally biased region" description="Basic and acidic residues" evidence="11">
    <location>
        <begin position="689"/>
        <end position="704"/>
    </location>
</feature>
<evidence type="ECO:0000256" key="5">
    <source>
        <dbReference type="ARBA" id="ARBA00022741"/>
    </source>
</evidence>
<dbReference type="SMART" id="SM00220">
    <property type="entry name" value="S_TKc"/>
    <property type="match status" value="1"/>
</dbReference>
<dbReference type="PROSITE" id="PS50219">
    <property type="entry name" value="CNH"/>
    <property type="match status" value="1"/>
</dbReference>
<evidence type="ECO:0000313" key="15">
    <source>
        <dbReference type="Proteomes" id="UP000694568"/>
    </source>
</evidence>
<comment type="catalytic activity">
    <reaction evidence="9">
        <text>L-seryl-[protein] + ATP = O-phospho-L-seryl-[protein] + ADP + H(+)</text>
        <dbReference type="Rhea" id="RHEA:17989"/>
        <dbReference type="Rhea" id="RHEA-COMP:9863"/>
        <dbReference type="Rhea" id="RHEA-COMP:11604"/>
        <dbReference type="ChEBI" id="CHEBI:15378"/>
        <dbReference type="ChEBI" id="CHEBI:29999"/>
        <dbReference type="ChEBI" id="CHEBI:30616"/>
        <dbReference type="ChEBI" id="CHEBI:83421"/>
        <dbReference type="ChEBI" id="CHEBI:456216"/>
        <dbReference type="EC" id="2.7.11.1"/>
    </reaction>
</comment>
<keyword evidence="15" id="KW-1185">Reference proteome</keyword>
<dbReference type="Gene3D" id="1.10.510.10">
    <property type="entry name" value="Transferase(Phosphotransferase) domain 1"/>
    <property type="match status" value="1"/>
</dbReference>
<feature type="compositionally biased region" description="Acidic residues" evidence="11">
    <location>
        <begin position="317"/>
        <end position="338"/>
    </location>
</feature>
<evidence type="ECO:0000256" key="3">
    <source>
        <dbReference type="ARBA" id="ARBA00022527"/>
    </source>
</evidence>
<feature type="compositionally biased region" description="Pro residues" evidence="11">
    <location>
        <begin position="539"/>
        <end position="552"/>
    </location>
</feature>
<evidence type="ECO:0000259" key="13">
    <source>
        <dbReference type="PROSITE" id="PS50219"/>
    </source>
</evidence>
<keyword evidence="3" id="KW-0723">Serine/threonine-protein kinase</keyword>
<dbReference type="PANTHER" id="PTHR47096:SF1">
    <property type="entry name" value="MISSHAPEN LIKE KINASE 1"/>
    <property type="match status" value="1"/>
</dbReference>
<name>A0A8D0AM88_SANLU</name>
<dbReference type="InterPro" id="IPR011009">
    <property type="entry name" value="Kinase-like_dom_sf"/>
</dbReference>
<feature type="region of interest" description="Disordered" evidence="11">
    <location>
        <begin position="303"/>
        <end position="350"/>
    </location>
</feature>
<evidence type="ECO:0000256" key="9">
    <source>
        <dbReference type="ARBA" id="ARBA00048679"/>
    </source>
</evidence>
<feature type="compositionally biased region" description="Low complexity" evidence="11">
    <location>
        <begin position="627"/>
        <end position="639"/>
    </location>
</feature>
<keyword evidence="4" id="KW-0808">Transferase</keyword>
<dbReference type="InterPro" id="IPR001180">
    <property type="entry name" value="CNH_dom"/>
</dbReference>
<keyword evidence="6" id="KW-0418">Kinase</keyword>
<evidence type="ECO:0000256" key="4">
    <source>
        <dbReference type="ARBA" id="ARBA00022679"/>
    </source>
</evidence>
<feature type="compositionally biased region" description="Basic and acidic residues" evidence="11">
    <location>
        <begin position="892"/>
        <end position="903"/>
    </location>
</feature>
<proteinExistence type="inferred from homology"/>
<dbReference type="PROSITE" id="PS00107">
    <property type="entry name" value="PROTEIN_KINASE_ATP"/>
    <property type="match status" value="1"/>
</dbReference>
<feature type="binding site" evidence="10">
    <location>
        <position position="54"/>
    </location>
    <ligand>
        <name>ATP</name>
        <dbReference type="ChEBI" id="CHEBI:30616"/>
    </ligand>
</feature>
<dbReference type="Proteomes" id="UP000694568">
    <property type="component" value="Unplaced"/>
</dbReference>
<dbReference type="InterPro" id="IPR017441">
    <property type="entry name" value="Protein_kinase_ATP_BS"/>
</dbReference>
<dbReference type="SMART" id="SM00036">
    <property type="entry name" value="CNH"/>
    <property type="match status" value="1"/>
</dbReference>
<keyword evidence="5 10" id="KW-0547">Nucleotide-binding</keyword>
<feature type="domain" description="Protein kinase" evidence="12">
    <location>
        <begin position="25"/>
        <end position="289"/>
    </location>
</feature>
<accession>A0A8D0AM88</accession>
<reference evidence="14" key="1">
    <citation type="submission" date="2025-08" db="UniProtKB">
        <authorList>
            <consortium name="Ensembl"/>
        </authorList>
    </citation>
    <scope>IDENTIFICATION</scope>
</reference>
<dbReference type="AlphaFoldDB" id="A0A8D0AM88"/>
<feature type="compositionally biased region" description="Basic and acidic residues" evidence="11">
    <location>
        <begin position="665"/>
        <end position="675"/>
    </location>
</feature>
<comment type="catalytic activity">
    <reaction evidence="8">
        <text>L-threonyl-[protein] + ATP = O-phospho-L-threonyl-[protein] + ADP + H(+)</text>
        <dbReference type="Rhea" id="RHEA:46608"/>
        <dbReference type="Rhea" id="RHEA-COMP:11060"/>
        <dbReference type="Rhea" id="RHEA-COMP:11605"/>
        <dbReference type="ChEBI" id="CHEBI:15378"/>
        <dbReference type="ChEBI" id="CHEBI:30013"/>
        <dbReference type="ChEBI" id="CHEBI:30616"/>
        <dbReference type="ChEBI" id="CHEBI:61977"/>
        <dbReference type="ChEBI" id="CHEBI:456216"/>
        <dbReference type="EC" id="2.7.11.1"/>
    </reaction>
</comment>
<evidence type="ECO:0000256" key="11">
    <source>
        <dbReference type="SAM" id="MobiDB-lite"/>
    </source>
</evidence>
<feature type="region of interest" description="Disordered" evidence="11">
    <location>
        <begin position="519"/>
        <end position="842"/>
    </location>
</feature>
<protein>
    <recommendedName>
        <fullName evidence="2">non-specific serine/threonine protein kinase</fullName>
        <ecNumber evidence="2">2.7.11.1</ecNumber>
    </recommendedName>
</protein>
<dbReference type="GO" id="GO:0005524">
    <property type="term" value="F:ATP binding"/>
    <property type="evidence" value="ECO:0007669"/>
    <property type="project" value="UniProtKB-UniRule"/>
</dbReference>
<reference evidence="14" key="2">
    <citation type="submission" date="2025-09" db="UniProtKB">
        <authorList>
            <consortium name="Ensembl"/>
        </authorList>
    </citation>
    <scope>IDENTIFICATION</scope>
</reference>
<organism evidence="14 15">
    <name type="scientific">Sander lucioperca</name>
    <name type="common">Pike-perch</name>
    <name type="synonym">Perca lucioperca</name>
    <dbReference type="NCBI Taxonomy" id="283035"/>
    <lineage>
        <taxon>Eukaryota</taxon>
        <taxon>Metazoa</taxon>
        <taxon>Chordata</taxon>
        <taxon>Craniata</taxon>
        <taxon>Vertebrata</taxon>
        <taxon>Euteleostomi</taxon>
        <taxon>Actinopterygii</taxon>
        <taxon>Neopterygii</taxon>
        <taxon>Teleostei</taxon>
        <taxon>Neoteleostei</taxon>
        <taxon>Acanthomorphata</taxon>
        <taxon>Eupercaria</taxon>
        <taxon>Perciformes</taxon>
        <taxon>Percoidei</taxon>
        <taxon>Percidae</taxon>
        <taxon>Luciopercinae</taxon>
        <taxon>Sander</taxon>
    </lineage>
</organism>
<keyword evidence="7 10" id="KW-0067">ATP-binding</keyword>
<dbReference type="InterPro" id="IPR000719">
    <property type="entry name" value="Prot_kinase_dom"/>
</dbReference>
<evidence type="ECO:0000256" key="2">
    <source>
        <dbReference type="ARBA" id="ARBA00012513"/>
    </source>
</evidence>
<comment type="similarity">
    <text evidence="1">Belongs to the protein kinase superfamily. STE Ser/Thr protein kinase family. STE20 subfamily.</text>
</comment>
<dbReference type="SUPFAM" id="SSF56112">
    <property type="entry name" value="Protein kinase-like (PK-like)"/>
    <property type="match status" value="1"/>
</dbReference>